<dbReference type="VEuPathDB" id="TrichDB:TVAGG3_0302150"/>
<protein>
    <submittedName>
        <fullName evidence="2">Uncharacterized protein</fullName>
    </submittedName>
</protein>
<evidence type="ECO:0000313" key="3">
    <source>
        <dbReference type="Proteomes" id="UP000001542"/>
    </source>
</evidence>
<dbReference type="RefSeq" id="XP_001581022.1">
    <property type="nucleotide sequence ID" value="XM_001580972.1"/>
</dbReference>
<proteinExistence type="predicted"/>
<sequence>MTSSKISNPNLLKFLPQNRQNVNRSGAKVNDRSINDTEADFNYADNQKLSDTPQHKKAKANLDETEANSEFELGEEESERQNLVSTIQFIEPHKDLTQSALIVVFVLSHYELFEQMFEVTRNDDSAIVSITKCINILSCVLHEPTKFPRTIFDDIQYFFGNMQLLGISMGPVTKVKSIPTLKMNIETKLAKEDVENMIFRIDYPKLNLPNTIDVASPIMQLLPEGSETIYRQFKLIWALCLRNNVLYPAIVEEDGEIAALYKSELFTRFGSLQSCILSGSTVLFACYSSSTSKRPMLVPAS</sequence>
<dbReference type="KEGG" id="tva:5465581"/>
<reference evidence="2" key="2">
    <citation type="journal article" date="2007" name="Science">
        <title>Draft genome sequence of the sexually transmitted pathogen Trichomonas vaginalis.</title>
        <authorList>
            <person name="Carlton J.M."/>
            <person name="Hirt R.P."/>
            <person name="Silva J.C."/>
            <person name="Delcher A.L."/>
            <person name="Schatz M."/>
            <person name="Zhao Q."/>
            <person name="Wortman J.R."/>
            <person name="Bidwell S.L."/>
            <person name="Alsmark U.C.M."/>
            <person name="Besteiro S."/>
            <person name="Sicheritz-Ponten T."/>
            <person name="Noel C.J."/>
            <person name="Dacks J.B."/>
            <person name="Foster P.G."/>
            <person name="Simillion C."/>
            <person name="Van de Peer Y."/>
            <person name="Miranda-Saavedra D."/>
            <person name="Barton G.J."/>
            <person name="Westrop G.D."/>
            <person name="Mueller S."/>
            <person name="Dessi D."/>
            <person name="Fiori P.L."/>
            <person name="Ren Q."/>
            <person name="Paulsen I."/>
            <person name="Zhang H."/>
            <person name="Bastida-Corcuera F.D."/>
            <person name="Simoes-Barbosa A."/>
            <person name="Brown M.T."/>
            <person name="Hayes R.D."/>
            <person name="Mukherjee M."/>
            <person name="Okumura C.Y."/>
            <person name="Schneider R."/>
            <person name="Smith A.J."/>
            <person name="Vanacova S."/>
            <person name="Villalvazo M."/>
            <person name="Haas B.J."/>
            <person name="Pertea M."/>
            <person name="Feldblyum T.V."/>
            <person name="Utterback T.R."/>
            <person name="Shu C.L."/>
            <person name="Osoegawa K."/>
            <person name="de Jong P.J."/>
            <person name="Hrdy I."/>
            <person name="Horvathova L."/>
            <person name="Zubacova Z."/>
            <person name="Dolezal P."/>
            <person name="Malik S.B."/>
            <person name="Logsdon J.M. Jr."/>
            <person name="Henze K."/>
            <person name="Gupta A."/>
            <person name="Wang C.C."/>
            <person name="Dunne R.L."/>
            <person name="Upcroft J.A."/>
            <person name="Upcroft P."/>
            <person name="White O."/>
            <person name="Salzberg S.L."/>
            <person name="Tang P."/>
            <person name="Chiu C.-H."/>
            <person name="Lee Y.-S."/>
            <person name="Embley T.M."/>
            <person name="Coombs G.H."/>
            <person name="Mottram J.C."/>
            <person name="Tachezy J."/>
            <person name="Fraser-Liggett C.M."/>
            <person name="Johnson P.J."/>
        </authorList>
    </citation>
    <scope>NUCLEOTIDE SEQUENCE [LARGE SCALE GENOMIC DNA]</scope>
    <source>
        <strain evidence="2">G3</strain>
    </source>
</reference>
<evidence type="ECO:0000256" key="1">
    <source>
        <dbReference type="SAM" id="MobiDB-lite"/>
    </source>
</evidence>
<feature type="compositionally biased region" description="Acidic residues" evidence="1">
    <location>
        <begin position="63"/>
        <end position="76"/>
    </location>
</feature>
<dbReference type="Proteomes" id="UP000001542">
    <property type="component" value="Unassembled WGS sequence"/>
</dbReference>
<dbReference type="InParanoid" id="A2DHI8"/>
<feature type="region of interest" description="Disordered" evidence="1">
    <location>
        <begin position="44"/>
        <end position="76"/>
    </location>
</feature>
<name>A2DHI8_TRIV3</name>
<evidence type="ECO:0000313" key="2">
    <source>
        <dbReference type="EMBL" id="EAY20036.1"/>
    </source>
</evidence>
<accession>A2DHI8</accession>
<dbReference type="VEuPathDB" id="TrichDB:TVAG_365440"/>
<dbReference type="AlphaFoldDB" id="A2DHI8"/>
<keyword evidence="3" id="KW-1185">Reference proteome</keyword>
<gene>
    <name evidence="2" type="ORF">TVAG_365440</name>
</gene>
<dbReference type="EMBL" id="DS113201">
    <property type="protein sequence ID" value="EAY20036.1"/>
    <property type="molecule type" value="Genomic_DNA"/>
</dbReference>
<reference evidence="2" key="1">
    <citation type="submission" date="2006-10" db="EMBL/GenBank/DDBJ databases">
        <authorList>
            <person name="Amadeo P."/>
            <person name="Zhao Q."/>
            <person name="Wortman J."/>
            <person name="Fraser-Liggett C."/>
            <person name="Carlton J."/>
        </authorList>
    </citation>
    <scope>NUCLEOTIDE SEQUENCE</scope>
    <source>
        <strain evidence="2">G3</strain>
    </source>
</reference>
<organism evidence="2 3">
    <name type="scientific">Trichomonas vaginalis (strain ATCC PRA-98 / G3)</name>
    <dbReference type="NCBI Taxonomy" id="412133"/>
    <lineage>
        <taxon>Eukaryota</taxon>
        <taxon>Metamonada</taxon>
        <taxon>Parabasalia</taxon>
        <taxon>Trichomonadida</taxon>
        <taxon>Trichomonadidae</taxon>
        <taxon>Trichomonas</taxon>
    </lineage>
</organism>